<keyword evidence="2 6" id="KW-0349">Heme</keyword>
<evidence type="ECO:0000256" key="4">
    <source>
        <dbReference type="ARBA" id="ARBA00022982"/>
    </source>
</evidence>
<sequence>MKIWMLVAGIGTVALAGTAIAAAVPKGDAAHGQQLFARCAACHKVGPNPARSIGPALNGVVGRTAGSEAGYRYSPAMKASGIKWDAANLDKLLQGPSKLVPGTKMIFPGLQSAQDRADIVAYLQQYKADGSKK</sequence>
<dbReference type="AlphaFoldDB" id="T0K9P2"/>
<dbReference type="STRING" id="1346791.M529_04560"/>
<dbReference type="InterPro" id="IPR009056">
    <property type="entry name" value="Cyt_c-like_dom"/>
</dbReference>
<dbReference type="Gene3D" id="1.10.760.10">
    <property type="entry name" value="Cytochrome c-like domain"/>
    <property type="match status" value="1"/>
</dbReference>
<feature type="signal peptide" evidence="7">
    <location>
        <begin position="1"/>
        <end position="21"/>
    </location>
</feature>
<keyword evidence="10" id="KW-1185">Reference proteome</keyword>
<evidence type="ECO:0000313" key="9">
    <source>
        <dbReference type="EMBL" id="EQB33394.1"/>
    </source>
</evidence>
<dbReference type="GO" id="GO:0009055">
    <property type="term" value="F:electron transfer activity"/>
    <property type="evidence" value="ECO:0007669"/>
    <property type="project" value="InterPro"/>
</dbReference>
<evidence type="ECO:0000256" key="7">
    <source>
        <dbReference type="SAM" id="SignalP"/>
    </source>
</evidence>
<evidence type="ECO:0000256" key="3">
    <source>
        <dbReference type="ARBA" id="ARBA00022723"/>
    </source>
</evidence>
<accession>T0K9P2</accession>
<proteinExistence type="predicted"/>
<evidence type="ECO:0000256" key="6">
    <source>
        <dbReference type="PROSITE-ProRule" id="PRU00433"/>
    </source>
</evidence>
<reference evidence="9 10" key="1">
    <citation type="journal article" date="2013" name="Genome Announc.">
        <title>Draft Genome Sequence of Sphingobium ummariense Strain RL-3, a Hexachlorocyclohexane-Degrading Bacterium.</title>
        <authorList>
            <person name="Kohli P."/>
            <person name="Dua A."/>
            <person name="Sangwan N."/>
            <person name="Oldach P."/>
            <person name="Khurana J.P."/>
            <person name="Lal R."/>
        </authorList>
    </citation>
    <scope>NUCLEOTIDE SEQUENCE [LARGE SCALE GENOMIC DNA]</scope>
    <source>
        <strain evidence="9 10">RL-3</strain>
    </source>
</reference>
<keyword evidence="7" id="KW-0732">Signal</keyword>
<feature type="domain" description="Cytochrome c" evidence="8">
    <location>
        <begin position="27"/>
        <end position="127"/>
    </location>
</feature>
<comment type="caution">
    <text evidence="9">The sequence shown here is derived from an EMBL/GenBank/DDBJ whole genome shotgun (WGS) entry which is preliminary data.</text>
</comment>
<dbReference type="PROSITE" id="PS51007">
    <property type="entry name" value="CYTC"/>
    <property type="match status" value="1"/>
</dbReference>
<protein>
    <submittedName>
        <fullName evidence="9">Cytochrome C</fullName>
    </submittedName>
</protein>
<dbReference type="PRINTS" id="PR00604">
    <property type="entry name" value="CYTCHRMECIAB"/>
</dbReference>
<dbReference type="Pfam" id="PF00034">
    <property type="entry name" value="Cytochrom_C"/>
    <property type="match status" value="1"/>
</dbReference>
<dbReference type="eggNOG" id="COG3474">
    <property type="taxonomic scope" value="Bacteria"/>
</dbReference>
<evidence type="ECO:0000313" key="10">
    <source>
        <dbReference type="Proteomes" id="UP000015523"/>
    </source>
</evidence>
<dbReference type="InterPro" id="IPR036909">
    <property type="entry name" value="Cyt_c-like_dom_sf"/>
</dbReference>
<dbReference type="RefSeq" id="WP_021316858.1">
    <property type="nucleotide sequence ID" value="NZ_AUWY01000041.1"/>
</dbReference>
<dbReference type="PATRIC" id="fig|1346791.3.peg.877"/>
<keyword evidence="5 6" id="KW-0408">Iron</keyword>
<dbReference type="Proteomes" id="UP000015523">
    <property type="component" value="Unassembled WGS sequence"/>
</dbReference>
<dbReference type="GO" id="GO:0020037">
    <property type="term" value="F:heme binding"/>
    <property type="evidence" value="ECO:0007669"/>
    <property type="project" value="InterPro"/>
</dbReference>
<keyword evidence="1" id="KW-0813">Transport</keyword>
<organism evidence="9 10">
    <name type="scientific">Sphingobium ummariense RL-3</name>
    <dbReference type="NCBI Taxonomy" id="1346791"/>
    <lineage>
        <taxon>Bacteria</taxon>
        <taxon>Pseudomonadati</taxon>
        <taxon>Pseudomonadota</taxon>
        <taxon>Alphaproteobacteria</taxon>
        <taxon>Sphingomonadales</taxon>
        <taxon>Sphingomonadaceae</taxon>
        <taxon>Sphingobium</taxon>
    </lineage>
</organism>
<evidence type="ECO:0000259" key="8">
    <source>
        <dbReference type="PROSITE" id="PS51007"/>
    </source>
</evidence>
<evidence type="ECO:0000256" key="5">
    <source>
        <dbReference type="ARBA" id="ARBA00023004"/>
    </source>
</evidence>
<dbReference type="InterPro" id="IPR002327">
    <property type="entry name" value="Cyt_c_1A/1B"/>
</dbReference>
<name>T0K9P2_9SPHN</name>
<feature type="chain" id="PRO_5004578800" evidence="7">
    <location>
        <begin position="22"/>
        <end position="133"/>
    </location>
</feature>
<keyword evidence="4" id="KW-0249">Electron transport</keyword>
<gene>
    <name evidence="9" type="ORF">M529_04560</name>
</gene>
<dbReference type="SUPFAM" id="SSF46626">
    <property type="entry name" value="Cytochrome c"/>
    <property type="match status" value="1"/>
</dbReference>
<evidence type="ECO:0000256" key="1">
    <source>
        <dbReference type="ARBA" id="ARBA00022448"/>
    </source>
</evidence>
<evidence type="ECO:0000256" key="2">
    <source>
        <dbReference type="ARBA" id="ARBA00022617"/>
    </source>
</evidence>
<dbReference type="EMBL" id="AUWY01000041">
    <property type="protein sequence ID" value="EQB33394.1"/>
    <property type="molecule type" value="Genomic_DNA"/>
</dbReference>
<dbReference type="PANTHER" id="PTHR11961">
    <property type="entry name" value="CYTOCHROME C"/>
    <property type="match status" value="1"/>
</dbReference>
<keyword evidence="3 6" id="KW-0479">Metal-binding</keyword>
<dbReference type="OrthoDB" id="9805828at2"/>
<dbReference type="GO" id="GO:0046872">
    <property type="term" value="F:metal ion binding"/>
    <property type="evidence" value="ECO:0007669"/>
    <property type="project" value="UniProtKB-KW"/>
</dbReference>